<evidence type="ECO:0008006" key="3">
    <source>
        <dbReference type="Google" id="ProtNLM"/>
    </source>
</evidence>
<dbReference type="Pfam" id="PF10983">
    <property type="entry name" value="DUF2793"/>
    <property type="match status" value="1"/>
</dbReference>
<evidence type="ECO:0000313" key="1">
    <source>
        <dbReference type="EMBL" id="SMH41581.1"/>
    </source>
</evidence>
<dbReference type="OrthoDB" id="564699at2"/>
<dbReference type="InterPro" id="IPR021251">
    <property type="entry name" value="DUF2793"/>
</dbReference>
<protein>
    <recommendedName>
        <fullName evidence="3">DUF2793 domain-containing protein</fullName>
    </recommendedName>
</protein>
<reference evidence="1 2" key="1">
    <citation type="submission" date="2017-04" db="EMBL/GenBank/DDBJ databases">
        <authorList>
            <person name="Afonso C.L."/>
            <person name="Miller P.J."/>
            <person name="Scott M.A."/>
            <person name="Spackman E."/>
            <person name="Goraichik I."/>
            <person name="Dimitrov K.M."/>
            <person name="Suarez D.L."/>
            <person name="Swayne D.E."/>
        </authorList>
    </citation>
    <scope>NUCLEOTIDE SEQUENCE [LARGE SCALE GENOMIC DNA]</scope>
    <source>
        <strain evidence="1 2">B5P</strain>
    </source>
</reference>
<dbReference type="RefSeq" id="WP_085464529.1">
    <property type="nucleotide sequence ID" value="NZ_FXBL01000004.1"/>
</dbReference>
<dbReference type="Proteomes" id="UP000193083">
    <property type="component" value="Unassembled WGS sequence"/>
</dbReference>
<gene>
    <name evidence="1" type="ORF">SAMN02982922_2602</name>
</gene>
<dbReference type="AlphaFoldDB" id="A0A1X7NWA9"/>
<organism evidence="1 2">
    <name type="scientific">Mesorhizobium australicum</name>
    <dbReference type="NCBI Taxonomy" id="536018"/>
    <lineage>
        <taxon>Bacteria</taxon>
        <taxon>Pseudomonadati</taxon>
        <taxon>Pseudomonadota</taxon>
        <taxon>Alphaproteobacteria</taxon>
        <taxon>Hyphomicrobiales</taxon>
        <taxon>Phyllobacteriaceae</taxon>
        <taxon>Mesorhizobium</taxon>
    </lineage>
</organism>
<sequence>MADQTPTLKMPYIMPSQAQKHVTHNQSLEILDAVVQLSVLSNAISAPPSDPDEGDRYIVGAAPSGAWSGHSGKIAVARPGGWAIVAPRPGWIAWVADEEALVLFDGTDWVDAVAAGLNPVALVGVNATADAGNRLAVASAASLFSHEGGDHRLKINKADAGDTASVLFQTGFSGRAEFGLAGEDDFSVKVSPDGSAWTQALAVDAASGLAVVAGDPVEELGIATRRYAMSRQGDTMTGAFQLHGAAHAPQAGPAGTIMHVSNQGDATRVLFDNYNSGAGGPNFTFRKARGTAAAPSALQSGDQVFNIAAFGYGATQYNAVSLGGIVARATEAWTDTARGLDMAFSVCVNGTASAVPHLRLTGLNVRVGDGTGSPIALQMNGANTIVSAERHLMLRSYTVAGLPAASPEGQLIHVSDGSSNRRMAVSDGTNWRFPDGAVVS</sequence>
<proteinExistence type="predicted"/>
<accession>A0A1X7NWA9</accession>
<keyword evidence="2" id="KW-1185">Reference proteome</keyword>
<evidence type="ECO:0000313" key="2">
    <source>
        <dbReference type="Proteomes" id="UP000193083"/>
    </source>
</evidence>
<dbReference type="EMBL" id="FXBL01000004">
    <property type="protein sequence ID" value="SMH41581.1"/>
    <property type="molecule type" value="Genomic_DNA"/>
</dbReference>
<name>A0A1X7NWA9_9HYPH</name>